<name>A0A3P7IXG1_STRVU</name>
<reference evidence="1 2" key="1">
    <citation type="submission" date="2018-11" db="EMBL/GenBank/DDBJ databases">
        <authorList>
            <consortium name="Pathogen Informatics"/>
        </authorList>
    </citation>
    <scope>NUCLEOTIDE SEQUENCE [LARGE SCALE GENOMIC DNA]</scope>
</reference>
<gene>
    <name evidence="1" type="ORF">SVUK_LOCUS3895</name>
</gene>
<organism evidence="1 2">
    <name type="scientific">Strongylus vulgaris</name>
    <name type="common">Blood worm</name>
    <dbReference type="NCBI Taxonomy" id="40348"/>
    <lineage>
        <taxon>Eukaryota</taxon>
        <taxon>Metazoa</taxon>
        <taxon>Ecdysozoa</taxon>
        <taxon>Nematoda</taxon>
        <taxon>Chromadorea</taxon>
        <taxon>Rhabditida</taxon>
        <taxon>Rhabditina</taxon>
        <taxon>Rhabditomorpha</taxon>
        <taxon>Strongyloidea</taxon>
        <taxon>Strongylidae</taxon>
        <taxon>Strongylus</taxon>
    </lineage>
</organism>
<protein>
    <submittedName>
        <fullName evidence="1">Uncharacterized protein</fullName>
    </submittedName>
</protein>
<evidence type="ECO:0000313" key="1">
    <source>
        <dbReference type="EMBL" id="VDM68897.1"/>
    </source>
</evidence>
<accession>A0A3P7IXG1</accession>
<proteinExistence type="predicted"/>
<dbReference type="AlphaFoldDB" id="A0A3P7IXG1"/>
<evidence type="ECO:0000313" key="2">
    <source>
        <dbReference type="Proteomes" id="UP000270094"/>
    </source>
</evidence>
<sequence>MKMESTSIITIIYLSYSLERVKNRIETLSNPCIATKARWRRCFDSWIKTTQDKFRCRSLSMLFRCLESTQNGLCHKITWLK</sequence>
<dbReference type="EMBL" id="UYYB01010368">
    <property type="protein sequence ID" value="VDM68897.1"/>
    <property type="molecule type" value="Genomic_DNA"/>
</dbReference>
<dbReference type="Proteomes" id="UP000270094">
    <property type="component" value="Unassembled WGS sequence"/>
</dbReference>
<keyword evidence="2" id="KW-1185">Reference proteome</keyword>